<evidence type="ECO:0000256" key="1">
    <source>
        <dbReference type="SAM" id="SignalP"/>
    </source>
</evidence>
<accession>G7JQH0</accession>
<dbReference type="Pfam" id="PF07127">
    <property type="entry name" value="Nodulin_late"/>
    <property type="match status" value="1"/>
</dbReference>
<evidence type="ECO:0000313" key="3">
    <source>
        <dbReference type="EMBL" id="AES88660.2"/>
    </source>
</evidence>
<gene>
    <name evidence="3" type="ordered locus">MTR_4g060610</name>
</gene>
<dbReference type="EMBL" id="CM001220">
    <property type="protein sequence ID" value="AES88660.2"/>
    <property type="molecule type" value="Genomic_DNA"/>
</dbReference>
<organism evidence="3 5">
    <name type="scientific">Medicago truncatula</name>
    <name type="common">Barrel medic</name>
    <name type="synonym">Medicago tribuloides</name>
    <dbReference type="NCBI Taxonomy" id="3880"/>
    <lineage>
        <taxon>Eukaryota</taxon>
        <taxon>Viridiplantae</taxon>
        <taxon>Streptophyta</taxon>
        <taxon>Embryophyta</taxon>
        <taxon>Tracheophyta</taxon>
        <taxon>Spermatophyta</taxon>
        <taxon>Magnoliopsida</taxon>
        <taxon>eudicotyledons</taxon>
        <taxon>Gunneridae</taxon>
        <taxon>Pentapetalae</taxon>
        <taxon>rosids</taxon>
        <taxon>fabids</taxon>
        <taxon>Fabales</taxon>
        <taxon>Fabaceae</taxon>
        <taxon>Papilionoideae</taxon>
        <taxon>50 kb inversion clade</taxon>
        <taxon>NPAAA clade</taxon>
        <taxon>Hologalegina</taxon>
        <taxon>IRL clade</taxon>
        <taxon>Trifolieae</taxon>
        <taxon>Medicago</taxon>
    </lineage>
</organism>
<keyword evidence="5" id="KW-1185">Reference proteome</keyword>
<evidence type="ECO:0000313" key="5">
    <source>
        <dbReference type="Proteomes" id="UP000002051"/>
    </source>
</evidence>
<dbReference type="HOGENOM" id="CLU_181053_6_3_1"/>
<name>G7JQH0_MEDTR</name>
<evidence type="ECO:0000259" key="2">
    <source>
        <dbReference type="Pfam" id="PF07127"/>
    </source>
</evidence>
<dbReference type="Proteomes" id="UP000002051">
    <property type="component" value="Chromosome 4"/>
</dbReference>
<proteinExistence type="predicted"/>
<keyword evidence="1" id="KW-0732">Signal</keyword>
<sequence length="52" mass="6055">MFVYDLILFISLILVVTGIKADTSCHSFDDCPWVAHHYRECIEGLCAYRILY</sequence>
<dbReference type="InterPro" id="IPR009810">
    <property type="entry name" value="Nodulin_late_dom"/>
</dbReference>
<feature type="signal peptide" evidence="1">
    <location>
        <begin position="1"/>
        <end position="21"/>
    </location>
</feature>
<reference evidence="3 5" key="1">
    <citation type="journal article" date="2011" name="Nature">
        <title>The Medicago genome provides insight into the evolution of rhizobial symbioses.</title>
        <authorList>
            <person name="Young N.D."/>
            <person name="Debelle F."/>
            <person name="Oldroyd G.E."/>
            <person name="Geurts R."/>
            <person name="Cannon S.B."/>
            <person name="Udvardi M.K."/>
            <person name="Benedito V.A."/>
            <person name="Mayer K.F."/>
            <person name="Gouzy J."/>
            <person name="Schoof H."/>
            <person name="Van de Peer Y."/>
            <person name="Proost S."/>
            <person name="Cook D.R."/>
            <person name="Meyers B.C."/>
            <person name="Spannagl M."/>
            <person name="Cheung F."/>
            <person name="De Mita S."/>
            <person name="Krishnakumar V."/>
            <person name="Gundlach H."/>
            <person name="Zhou S."/>
            <person name="Mudge J."/>
            <person name="Bharti A.K."/>
            <person name="Murray J.D."/>
            <person name="Naoumkina M.A."/>
            <person name="Rosen B."/>
            <person name="Silverstein K.A."/>
            <person name="Tang H."/>
            <person name="Rombauts S."/>
            <person name="Zhao P.X."/>
            <person name="Zhou P."/>
            <person name="Barbe V."/>
            <person name="Bardou P."/>
            <person name="Bechner M."/>
            <person name="Bellec A."/>
            <person name="Berger A."/>
            <person name="Berges H."/>
            <person name="Bidwell S."/>
            <person name="Bisseling T."/>
            <person name="Choisne N."/>
            <person name="Couloux A."/>
            <person name="Denny R."/>
            <person name="Deshpande S."/>
            <person name="Dai X."/>
            <person name="Doyle J.J."/>
            <person name="Dudez A.M."/>
            <person name="Farmer A.D."/>
            <person name="Fouteau S."/>
            <person name="Franken C."/>
            <person name="Gibelin C."/>
            <person name="Gish J."/>
            <person name="Goldstein S."/>
            <person name="Gonzalez A.J."/>
            <person name="Green P.J."/>
            <person name="Hallab A."/>
            <person name="Hartog M."/>
            <person name="Hua A."/>
            <person name="Humphray S.J."/>
            <person name="Jeong D.H."/>
            <person name="Jing Y."/>
            <person name="Jocker A."/>
            <person name="Kenton S.M."/>
            <person name="Kim D.J."/>
            <person name="Klee K."/>
            <person name="Lai H."/>
            <person name="Lang C."/>
            <person name="Lin S."/>
            <person name="Macmil S.L."/>
            <person name="Magdelenat G."/>
            <person name="Matthews L."/>
            <person name="McCorrison J."/>
            <person name="Monaghan E.L."/>
            <person name="Mun J.H."/>
            <person name="Najar F.Z."/>
            <person name="Nicholson C."/>
            <person name="Noirot C."/>
            <person name="O'Bleness M."/>
            <person name="Paule C.R."/>
            <person name="Poulain J."/>
            <person name="Prion F."/>
            <person name="Qin B."/>
            <person name="Qu C."/>
            <person name="Retzel E.F."/>
            <person name="Riddle C."/>
            <person name="Sallet E."/>
            <person name="Samain S."/>
            <person name="Samson N."/>
            <person name="Sanders I."/>
            <person name="Saurat O."/>
            <person name="Scarpelli C."/>
            <person name="Schiex T."/>
            <person name="Segurens B."/>
            <person name="Severin A.J."/>
            <person name="Sherrier D.J."/>
            <person name="Shi R."/>
            <person name="Sims S."/>
            <person name="Singer S.R."/>
            <person name="Sinharoy S."/>
            <person name="Sterck L."/>
            <person name="Viollet A."/>
            <person name="Wang B.B."/>
            <person name="Wang K."/>
            <person name="Wang M."/>
            <person name="Wang X."/>
            <person name="Warfsmann J."/>
            <person name="Weissenbach J."/>
            <person name="White D.D."/>
            <person name="White J.D."/>
            <person name="Wiley G.B."/>
            <person name="Wincker P."/>
            <person name="Xing Y."/>
            <person name="Yang L."/>
            <person name="Yao Z."/>
            <person name="Ying F."/>
            <person name="Zhai J."/>
            <person name="Zhou L."/>
            <person name="Zuber A."/>
            <person name="Denarie J."/>
            <person name="Dixon R.A."/>
            <person name="May G.D."/>
            <person name="Schwartz D.C."/>
            <person name="Rogers J."/>
            <person name="Quetier F."/>
            <person name="Town C.D."/>
            <person name="Roe B.A."/>
        </authorList>
    </citation>
    <scope>NUCLEOTIDE SEQUENCE [LARGE SCALE GENOMIC DNA]</scope>
    <source>
        <strain evidence="3">A17</strain>
        <strain evidence="4 5">cv. Jemalong A17</strain>
    </source>
</reference>
<reference evidence="3 5" key="2">
    <citation type="journal article" date="2014" name="BMC Genomics">
        <title>An improved genome release (version Mt4.0) for the model legume Medicago truncatula.</title>
        <authorList>
            <person name="Tang H."/>
            <person name="Krishnakumar V."/>
            <person name="Bidwell S."/>
            <person name="Rosen B."/>
            <person name="Chan A."/>
            <person name="Zhou S."/>
            <person name="Gentzbittel L."/>
            <person name="Childs K.L."/>
            <person name="Yandell M."/>
            <person name="Gundlach H."/>
            <person name="Mayer K.F."/>
            <person name="Schwartz D.C."/>
            <person name="Town C.D."/>
        </authorList>
    </citation>
    <scope>GENOME REANNOTATION</scope>
    <source>
        <strain evidence="4 5">cv. Jemalong A17</strain>
    </source>
</reference>
<feature type="domain" description="Late nodulin" evidence="2">
    <location>
        <begin position="1"/>
        <end position="46"/>
    </location>
</feature>
<dbReference type="AlphaFoldDB" id="G7JQH0"/>
<reference evidence="4" key="3">
    <citation type="submission" date="2015-04" db="UniProtKB">
        <authorList>
            <consortium name="EnsemblPlants"/>
        </authorList>
    </citation>
    <scope>IDENTIFICATION</scope>
    <source>
        <strain evidence="4">cv. Jemalong A17</strain>
    </source>
</reference>
<feature type="chain" id="PRO_5014573052" evidence="1">
    <location>
        <begin position="22"/>
        <end position="52"/>
    </location>
</feature>
<protein>
    <submittedName>
        <fullName evidence="3">Nodule Cysteine-Rich (NCR) secreted peptide</fullName>
    </submittedName>
</protein>
<dbReference type="EnsemblPlants" id="AES88660">
    <property type="protein sequence ID" value="AES88660"/>
    <property type="gene ID" value="MTR_4g060610"/>
</dbReference>
<dbReference type="GO" id="GO:0046872">
    <property type="term" value="F:metal ion binding"/>
    <property type="evidence" value="ECO:0007669"/>
    <property type="project" value="InterPro"/>
</dbReference>
<evidence type="ECO:0000313" key="4">
    <source>
        <dbReference type="EnsemblPlants" id="AES88660"/>
    </source>
</evidence>
<dbReference type="PaxDb" id="3880-AES88660"/>